<dbReference type="OrthoDB" id="7311517at2"/>
<name>A0A2B8BQ74_9PROT</name>
<proteinExistence type="predicted"/>
<feature type="region of interest" description="Disordered" evidence="1">
    <location>
        <begin position="196"/>
        <end position="235"/>
    </location>
</feature>
<evidence type="ECO:0000313" key="3">
    <source>
        <dbReference type="Proteomes" id="UP000225379"/>
    </source>
</evidence>
<dbReference type="RefSeq" id="WP_098734726.1">
    <property type="nucleotide sequence ID" value="NZ_PDKW01000036.1"/>
</dbReference>
<protein>
    <recommendedName>
        <fullName evidence="4">Bacteriophage tail tape measure C-terminal domain-containing protein</fullName>
    </recommendedName>
</protein>
<evidence type="ECO:0000313" key="2">
    <source>
        <dbReference type="EMBL" id="PGH59377.1"/>
    </source>
</evidence>
<sequence length="440" mass="45461">MAENAAGPIMTITFDKSCTASIKRLDGTVNNLAVQTYSLLDETRQQLNEIHEAGKNLITPQAMANRFAAPYSAAAQFAQGQTDAKAAQGAPSDAPAQKTDEAAKKYNEVMGSALRPLGERVKASFGDGLQSLLGGWSDGVLSVVTGKQQIGPAFQKLFTTMRNKLRDFLVKSIAEQTGAGLLNVLGFKTSIPENGKAVAKAGDPSSSAQTDKKDEAKASSDTSANGNGTAGGGSTGTADTGNGLFSFIDSLFTSDSLFGTIWSKVSSLFKPEGLLGGLMSSISGLFSSLLKPEGPLGGILSGVASFISALFHTGGIVGETGRPGRMVSAGLFAGAPRFHTGGLVAGEIPIIARKGEAVFTPEQMTNADRLIQAAQDGGPAVTQSVTVNVAGGSTGDREQDKALAERIGASVKEQLRAMMGNELRQQMRPGGMLNNMSYGG</sequence>
<accession>A0A2B8BQ74</accession>
<reference evidence="3" key="1">
    <citation type="submission" date="2017-10" db="EMBL/GenBank/DDBJ databases">
        <authorList>
            <person name="Kravchenko I.K."/>
            <person name="Grouzdev D.S."/>
        </authorList>
    </citation>
    <scope>NUCLEOTIDE SEQUENCE [LARGE SCALE GENOMIC DNA]</scope>
    <source>
        <strain evidence="3">B2</strain>
    </source>
</reference>
<comment type="caution">
    <text evidence="2">The sequence shown here is derived from an EMBL/GenBank/DDBJ whole genome shotgun (WGS) entry which is preliminary data.</text>
</comment>
<dbReference type="Proteomes" id="UP000225379">
    <property type="component" value="Unassembled WGS sequence"/>
</dbReference>
<evidence type="ECO:0008006" key="4">
    <source>
        <dbReference type="Google" id="ProtNLM"/>
    </source>
</evidence>
<dbReference type="EMBL" id="PDKW01000036">
    <property type="protein sequence ID" value="PGH59377.1"/>
    <property type="molecule type" value="Genomic_DNA"/>
</dbReference>
<keyword evidence="3" id="KW-1185">Reference proteome</keyword>
<gene>
    <name evidence="2" type="ORF">CRT60_01800</name>
</gene>
<dbReference type="AlphaFoldDB" id="A0A2B8BQ74"/>
<evidence type="ECO:0000256" key="1">
    <source>
        <dbReference type="SAM" id="MobiDB-lite"/>
    </source>
</evidence>
<organism evidence="2 3">
    <name type="scientific">Azospirillum palustre</name>
    <dbReference type="NCBI Taxonomy" id="2044885"/>
    <lineage>
        <taxon>Bacteria</taxon>
        <taxon>Pseudomonadati</taxon>
        <taxon>Pseudomonadota</taxon>
        <taxon>Alphaproteobacteria</taxon>
        <taxon>Rhodospirillales</taxon>
        <taxon>Azospirillaceae</taxon>
        <taxon>Azospirillum</taxon>
    </lineage>
</organism>